<protein>
    <submittedName>
        <fullName evidence="6">Serine protease</fullName>
    </submittedName>
</protein>
<keyword evidence="2 6" id="KW-0645">Protease</keyword>
<dbReference type="PANTHER" id="PTHR24260:SF132">
    <property type="entry name" value="PEPTIDASE S1 DOMAIN-CONTAINING PROTEIN"/>
    <property type="match status" value="1"/>
</dbReference>
<dbReference type="SUPFAM" id="SSF50494">
    <property type="entry name" value="Trypsin-like serine proteases"/>
    <property type="match status" value="1"/>
</dbReference>
<feature type="chain" id="PRO_5045308782" evidence="4">
    <location>
        <begin position="20"/>
        <end position="359"/>
    </location>
</feature>
<evidence type="ECO:0000256" key="4">
    <source>
        <dbReference type="SAM" id="SignalP"/>
    </source>
</evidence>
<dbReference type="InterPro" id="IPR001314">
    <property type="entry name" value="Peptidase_S1A"/>
</dbReference>
<dbReference type="InterPro" id="IPR051333">
    <property type="entry name" value="CLIP_Serine_Protease"/>
</dbReference>
<evidence type="ECO:0000256" key="2">
    <source>
        <dbReference type="RuleBase" id="RU363034"/>
    </source>
</evidence>
<dbReference type="InterPro" id="IPR001254">
    <property type="entry name" value="Trypsin_dom"/>
</dbReference>
<dbReference type="PRINTS" id="PR00722">
    <property type="entry name" value="CHYMOTRYPSIN"/>
</dbReference>
<feature type="signal peptide" evidence="4">
    <location>
        <begin position="1"/>
        <end position="19"/>
    </location>
</feature>
<feature type="compositionally biased region" description="Low complexity" evidence="3">
    <location>
        <begin position="309"/>
        <end position="331"/>
    </location>
</feature>
<keyword evidence="2" id="KW-0720">Serine protease</keyword>
<sequence>MKSILIFASLFLSTITAYAADLSTYIVNGTSTTASSYPAFVNLFYYRQYSTGYVYGMYCGGTMLDSTHVLTAAHCITDEDSQNNESYMLYTVVAQVDNLSDFPSNATYVRAKSFYYPDDYEYSSTDLWPNDIAIIELESELNVSGSSTLPTDDSYRLGSDGTDDDVNDYSFTAIGHGKTSTNSSVSDELLKTSMDYVSNDTCQGDLTNLNDSQLCFKGSDTNTSTNLSNGICSGDSGGPIYTEYTGSLVQVGITSFGPSTCGSAIGSSGVDAVFTEVYDYEDWIQEVIDGNVTAKYTATDAEREAYAESSSSSSSSDTSSSSSDVSTTSSSSGGGSITWWGLIALGMLAAWRRSRLWLA</sequence>
<dbReference type="Gene3D" id="2.40.10.10">
    <property type="entry name" value="Trypsin-like serine proteases"/>
    <property type="match status" value="1"/>
</dbReference>
<dbReference type="InterPro" id="IPR018114">
    <property type="entry name" value="TRYPSIN_HIS"/>
</dbReference>
<evidence type="ECO:0000256" key="1">
    <source>
        <dbReference type="ARBA" id="ARBA00023157"/>
    </source>
</evidence>
<dbReference type="RefSeq" id="WP_261897509.1">
    <property type="nucleotide sequence ID" value="NZ_AP024896.1"/>
</dbReference>
<dbReference type="InterPro" id="IPR033116">
    <property type="entry name" value="TRYPSIN_SER"/>
</dbReference>
<evidence type="ECO:0000313" key="6">
    <source>
        <dbReference type="EMBL" id="WPC75525.1"/>
    </source>
</evidence>
<dbReference type="SMART" id="SM00020">
    <property type="entry name" value="Tryp_SPc"/>
    <property type="match status" value="1"/>
</dbReference>
<dbReference type="Pfam" id="PF00089">
    <property type="entry name" value="Trypsin"/>
    <property type="match status" value="1"/>
</dbReference>
<evidence type="ECO:0000259" key="5">
    <source>
        <dbReference type="PROSITE" id="PS50240"/>
    </source>
</evidence>
<organism evidence="6 7">
    <name type="scientific">Vibrio porteresiae DSM 19223</name>
    <dbReference type="NCBI Taxonomy" id="1123496"/>
    <lineage>
        <taxon>Bacteria</taxon>
        <taxon>Pseudomonadati</taxon>
        <taxon>Pseudomonadota</taxon>
        <taxon>Gammaproteobacteria</taxon>
        <taxon>Vibrionales</taxon>
        <taxon>Vibrionaceae</taxon>
        <taxon>Vibrio</taxon>
    </lineage>
</organism>
<evidence type="ECO:0000313" key="7">
    <source>
        <dbReference type="Proteomes" id="UP001304071"/>
    </source>
</evidence>
<dbReference type="GO" id="GO:0006508">
    <property type="term" value="P:proteolysis"/>
    <property type="evidence" value="ECO:0007669"/>
    <property type="project" value="UniProtKB-KW"/>
</dbReference>
<dbReference type="GO" id="GO:0008233">
    <property type="term" value="F:peptidase activity"/>
    <property type="evidence" value="ECO:0007669"/>
    <property type="project" value="UniProtKB-KW"/>
</dbReference>
<proteinExistence type="predicted"/>
<reference evidence="6 7" key="1">
    <citation type="submission" date="2023-11" db="EMBL/GenBank/DDBJ databases">
        <title>Plant-associative lifestyle of Vibrio porteresiae and its evolutionary dynamics.</title>
        <authorList>
            <person name="Rameshkumar N."/>
            <person name="Kirti K."/>
        </authorList>
    </citation>
    <scope>NUCLEOTIDE SEQUENCE [LARGE SCALE GENOMIC DNA]</scope>
    <source>
        <strain evidence="6 7">MSSRF30</strain>
    </source>
</reference>
<keyword evidence="2" id="KW-0378">Hydrolase</keyword>
<dbReference type="Proteomes" id="UP001304071">
    <property type="component" value="Chromosome 2"/>
</dbReference>
<name>A0ABZ0QI90_9VIBR</name>
<accession>A0ABZ0QI90</accession>
<keyword evidence="4" id="KW-0732">Signal</keyword>
<dbReference type="PROSITE" id="PS50240">
    <property type="entry name" value="TRYPSIN_DOM"/>
    <property type="match status" value="1"/>
</dbReference>
<dbReference type="InterPro" id="IPR009003">
    <property type="entry name" value="Peptidase_S1_PA"/>
</dbReference>
<dbReference type="CDD" id="cd00190">
    <property type="entry name" value="Tryp_SPc"/>
    <property type="match status" value="1"/>
</dbReference>
<dbReference type="PROSITE" id="PS00135">
    <property type="entry name" value="TRYPSIN_SER"/>
    <property type="match status" value="1"/>
</dbReference>
<evidence type="ECO:0000256" key="3">
    <source>
        <dbReference type="SAM" id="MobiDB-lite"/>
    </source>
</evidence>
<keyword evidence="1" id="KW-1015">Disulfide bond</keyword>
<feature type="domain" description="Peptidase S1" evidence="5">
    <location>
        <begin position="26"/>
        <end position="289"/>
    </location>
</feature>
<dbReference type="EMBL" id="CP138204">
    <property type="protein sequence ID" value="WPC75525.1"/>
    <property type="molecule type" value="Genomic_DNA"/>
</dbReference>
<dbReference type="InterPro" id="IPR043504">
    <property type="entry name" value="Peptidase_S1_PA_chymotrypsin"/>
</dbReference>
<keyword evidence="7" id="KW-1185">Reference proteome</keyword>
<gene>
    <name evidence="6" type="ORF">R8Z52_21590</name>
</gene>
<dbReference type="PROSITE" id="PS00134">
    <property type="entry name" value="TRYPSIN_HIS"/>
    <property type="match status" value="1"/>
</dbReference>
<dbReference type="PANTHER" id="PTHR24260">
    <property type="match status" value="1"/>
</dbReference>
<feature type="region of interest" description="Disordered" evidence="3">
    <location>
        <begin position="306"/>
        <end position="333"/>
    </location>
</feature>